<evidence type="ECO:0000256" key="11">
    <source>
        <dbReference type="ARBA" id="ARBA00023035"/>
    </source>
</evidence>
<feature type="chain" id="PRO_5013370146" description="Gnk2-homologous domain-containing protein" evidence="15">
    <location>
        <begin position="25"/>
        <end position="148"/>
    </location>
</feature>
<comment type="caution">
    <text evidence="17">The sequence shown here is derived from an EMBL/GenBank/DDBJ whole genome shotgun (WGS) entry which is preliminary data.</text>
</comment>
<keyword evidence="3" id="KW-0295">Fungicide</keyword>
<evidence type="ECO:0000256" key="2">
    <source>
        <dbReference type="ARBA" id="ARBA00022529"/>
    </source>
</evidence>
<evidence type="ECO:0000313" key="17">
    <source>
        <dbReference type="EMBL" id="OWM78001.1"/>
    </source>
</evidence>
<evidence type="ECO:0000256" key="5">
    <source>
        <dbReference type="ARBA" id="ARBA00022729"/>
    </source>
</evidence>
<dbReference type="EMBL" id="MTKT01002507">
    <property type="protein sequence ID" value="OWM78001.1"/>
    <property type="molecule type" value="Genomic_DNA"/>
</dbReference>
<dbReference type="InterPro" id="IPR051378">
    <property type="entry name" value="Cell2Cell_Antifungal"/>
</dbReference>
<organism evidence="17 18">
    <name type="scientific">Punica granatum</name>
    <name type="common">Pomegranate</name>
    <dbReference type="NCBI Taxonomy" id="22663"/>
    <lineage>
        <taxon>Eukaryota</taxon>
        <taxon>Viridiplantae</taxon>
        <taxon>Streptophyta</taxon>
        <taxon>Embryophyta</taxon>
        <taxon>Tracheophyta</taxon>
        <taxon>Spermatophyta</taxon>
        <taxon>Magnoliopsida</taxon>
        <taxon>eudicotyledons</taxon>
        <taxon>Gunneridae</taxon>
        <taxon>Pentapetalae</taxon>
        <taxon>rosids</taxon>
        <taxon>malvids</taxon>
        <taxon>Myrtales</taxon>
        <taxon>Lythraceae</taxon>
        <taxon>Punica</taxon>
    </lineage>
</organism>
<evidence type="ECO:0000256" key="7">
    <source>
        <dbReference type="ARBA" id="ARBA00022737"/>
    </source>
</evidence>
<keyword evidence="8" id="KW-0611">Plant defense</keyword>
<keyword evidence="5 15" id="KW-0732">Signal</keyword>
<dbReference type="Proteomes" id="UP000197138">
    <property type="component" value="Unassembled WGS sequence"/>
</dbReference>
<comment type="similarity">
    <text evidence="14">Belongs to the cysteine-rich repeat secretory protein family. Plasmodesmata-located proteins (PDLD) subfamily.</text>
</comment>
<keyword evidence="6" id="KW-0430">Lectin</keyword>
<reference evidence="18" key="1">
    <citation type="journal article" date="2017" name="Plant J.">
        <title>The pomegranate (Punica granatum L.) genome and the genomics of punicalagin biosynthesis.</title>
        <authorList>
            <person name="Qin G."/>
            <person name="Xu C."/>
            <person name="Ming R."/>
            <person name="Tang H."/>
            <person name="Guyot R."/>
            <person name="Kramer E.M."/>
            <person name="Hu Y."/>
            <person name="Yi X."/>
            <person name="Qi Y."/>
            <person name="Xu X."/>
            <person name="Gao Z."/>
            <person name="Pan H."/>
            <person name="Jian J."/>
            <person name="Tian Y."/>
            <person name="Yue Z."/>
            <person name="Xu Y."/>
        </authorList>
    </citation>
    <scope>NUCLEOTIDE SEQUENCE [LARGE SCALE GENOMIC DNA]</scope>
    <source>
        <strain evidence="18">cv. Dabenzi</strain>
    </source>
</reference>
<protein>
    <recommendedName>
        <fullName evidence="16">Gnk2-homologous domain-containing protein</fullName>
    </recommendedName>
</protein>
<evidence type="ECO:0000256" key="8">
    <source>
        <dbReference type="ARBA" id="ARBA00022821"/>
    </source>
</evidence>
<evidence type="ECO:0000256" key="15">
    <source>
        <dbReference type="SAM" id="SignalP"/>
    </source>
</evidence>
<dbReference type="GO" id="GO:0009506">
    <property type="term" value="C:plasmodesma"/>
    <property type="evidence" value="ECO:0007669"/>
    <property type="project" value="UniProtKB-SubCell"/>
</dbReference>
<keyword evidence="4" id="KW-0945">Host-virus interaction</keyword>
<dbReference type="PANTHER" id="PTHR32080">
    <property type="entry name" value="ANTIFUNGAL PROTEIN GINKBILOBIN-2-LIKE"/>
    <property type="match status" value="1"/>
</dbReference>
<dbReference type="Gene3D" id="3.30.430.20">
    <property type="entry name" value="Gnk2 domain, C-X8-C-X2-C motif"/>
    <property type="match status" value="1"/>
</dbReference>
<evidence type="ECO:0000256" key="12">
    <source>
        <dbReference type="ARBA" id="ARBA00023157"/>
    </source>
</evidence>
<gene>
    <name evidence="17" type="ORF">CDL15_Pgr018570</name>
</gene>
<sequence length="148" mass="16400">MIASRRIIIAIFMGFFSLASIARGSQDTTLVDYICNPKEYADGGFFSSNLEDVLEDVVFETADNGYDYYAESPDETEKAYAHGACNGALSSSECETCLRIITTKLPDLCPNRYGARVRLKDCRLRNENAITMIDQVAFALNLCAAYMS</sequence>
<dbReference type="PANTHER" id="PTHR32080:SF54">
    <property type="entry name" value="GNK2-HOMOLOGOUS DOMAIN-CONTAINING PROTEIN"/>
    <property type="match status" value="1"/>
</dbReference>
<dbReference type="CDD" id="cd23509">
    <property type="entry name" value="Gnk2-like"/>
    <property type="match status" value="1"/>
</dbReference>
<dbReference type="AlphaFoldDB" id="A0A218X0K9"/>
<keyword evidence="10" id="KW-0044">Antibiotic</keyword>
<dbReference type="InterPro" id="IPR038408">
    <property type="entry name" value="GNK2_sf"/>
</dbReference>
<name>A0A218X0K9_PUNGR</name>
<keyword evidence="12" id="KW-1015">Disulfide bond</keyword>
<evidence type="ECO:0000256" key="9">
    <source>
        <dbReference type="ARBA" id="ARBA00022949"/>
    </source>
</evidence>
<evidence type="ECO:0000256" key="13">
    <source>
        <dbReference type="ARBA" id="ARBA00024184"/>
    </source>
</evidence>
<evidence type="ECO:0000313" key="18">
    <source>
        <dbReference type="Proteomes" id="UP000197138"/>
    </source>
</evidence>
<dbReference type="GO" id="GO:0005537">
    <property type="term" value="F:D-mannose binding"/>
    <property type="evidence" value="ECO:0007669"/>
    <property type="project" value="UniProtKB-KW"/>
</dbReference>
<feature type="domain" description="Gnk2-homologous" evidence="16">
    <location>
        <begin position="28"/>
        <end position="131"/>
    </location>
</feature>
<dbReference type="Pfam" id="PF01657">
    <property type="entry name" value="Stress-antifung"/>
    <property type="match status" value="1"/>
</dbReference>
<accession>A0A218X0K9</accession>
<dbReference type="GO" id="GO:0005886">
    <property type="term" value="C:plasma membrane"/>
    <property type="evidence" value="ECO:0007669"/>
    <property type="project" value="UniProtKB-SubCell"/>
</dbReference>
<dbReference type="GO" id="GO:0050832">
    <property type="term" value="P:defense response to fungus"/>
    <property type="evidence" value="ECO:0007669"/>
    <property type="project" value="UniProtKB-KW"/>
</dbReference>
<keyword evidence="11" id="KW-0465">Mannose-binding</keyword>
<feature type="signal peptide" evidence="15">
    <location>
        <begin position="1"/>
        <end position="24"/>
    </location>
</feature>
<evidence type="ECO:0000256" key="4">
    <source>
        <dbReference type="ARBA" id="ARBA00022581"/>
    </source>
</evidence>
<evidence type="ECO:0000256" key="6">
    <source>
        <dbReference type="ARBA" id="ARBA00022734"/>
    </source>
</evidence>
<evidence type="ECO:0000256" key="3">
    <source>
        <dbReference type="ARBA" id="ARBA00022577"/>
    </source>
</evidence>
<evidence type="ECO:0000259" key="16">
    <source>
        <dbReference type="PROSITE" id="PS51473"/>
    </source>
</evidence>
<keyword evidence="7" id="KW-0677">Repeat</keyword>
<dbReference type="GO" id="GO:0031640">
    <property type="term" value="P:killing of cells of another organism"/>
    <property type="evidence" value="ECO:0007669"/>
    <property type="project" value="UniProtKB-KW"/>
</dbReference>
<evidence type="ECO:0000256" key="14">
    <source>
        <dbReference type="ARBA" id="ARBA00038393"/>
    </source>
</evidence>
<evidence type="ECO:0000256" key="1">
    <source>
        <dbReference type="ARBA" id="ARBA00004251"/>
    </source>
</evidence>
<comment type="subcellular location">
    <subcellularLocation>
        <location evidence="13">Cell junction</location>
        <location evidence="13">Plasmodesma</location>
    </subcellularLocation>
    <subcellularLocation>
        <location evidence="1">Cell membrane</location>
        <topology evidence="1">Single-pass type I membrane protein</topology>
    </subcellularLocation>
</comment>
<dbReference type="InterPro" id="IPR002902">
    <property type="entry name" value="GNK2"/>
</dbReference>
<keyword evidence="2" id="KW-0929">Antimicrobial</keyword>
<dbReference type="PROSITE" id="PS51473">
    <property type="entry name" value="GNK2"/>
    <property type="match status" value="1"/>
</dbReference>
<keyword evidence="9" id="KW-0965">Cell junction</keyword>
<dbReference type="GO" id="GO:0042742">
    <property type="term" value="P:defense response to bacterium"/>
    <property type="evidence" value="ECO:0007669"/>
    <property type="project" value="UniProtKB-KW"/>
</dbReference>
<proteinExistence type="inferred from homology"/>
<evidence type="ECO:0000256" key="10">
    <source>
        <dbReference type="ARBA" id="ARBA00023022"/>
    </source>
</evidence>